<dbReference type="Proteomes" id="UP000018888">
    <property type="component" value="Unassembled WGS sequence"/>
</dbReference>
<dbReference type="InterPro" id="IPR000719">
    <property type="entry name" value="Prot_kinase_dom"/>
</dbReference>
<reference evidence="2 3" key="2">
    <citation type="journal article" date="2018" name="New Phytol.">
        <title>High intraspecific genome diversity in the model arbuscular mycorrhizal symbiont Rhizophagus irregularis.</title>
        <authorList>
            <person name="Chen E.C.H."/>
            <person name="Morin E."/>
            <person name="Beaudet D."/>
            <person name="Noel J."/>
            <person name="Yildirir G."/>
            <person name="Ndikumana S."/>
            <person name="Charron P."/>
            <person name="St-Onge C."/>
            <person name="Giorgi J."/>
            <person name="Kruger M."/>
            <person name="Marton T."/>
            <person name="Ropars J."/>
            <person name="Grigoriev I.V."/>
            <person name="Hainaut M."/>
            <person name="Henrissat B."/>
            <person name="Roux C."/>
            <person name="Martin F."/>
            <person name="Corradi N."/>
        </authorList>
    </citation>
    <scope>NUCLEOTIDE SEQUENCE [LARGE SCALE GENOMIC DNA]</scope>
    <source>
        <strain evidence="2 3">DAOM 197198</strain>
    </source>
</reference>
<gene>
    <name evidence="2" type="ORF">GLOIN_2v1881274</name>
</gene>
<sequence length="606" mass="70286">MSNNTELKIIDNSNEWIDWIKESIVKKQIKFYDYNIQEIGFENIGKIYRMNRKNSYSYLTLKSFFNFNITVKKIINGIKLQREADFHENIIRFYEIQNDNSKKYLLVMEYADSGTLRNYLSERFENLTWNDKLNLAFQLTDALSYLHDKEIVHHDLHSNNILVYKNTIKLTDFGLSKRIKELFNFQSNLLEMITHVDPRIFNRKSDSNNKIKLSLNKKSNIYSIGIILWEISSGQPPFYNELHDVGLAMKISQGLREKPVPNIFEDYIKIYTDCWNNEPDDRPTINQVVTKLNAIISDFKQNDSNANIQLSSEKLLKSNIEVPEKIIDNSLHEKMSQVIQTFSRINIKEIEPSILTNLIINDFETMVIEIIFFLENIETERRKHEIIDYLNNYNITLQEIYYWLSINQNDSNSIFLLGLFNHFGIEISVNKQKAFELLYQNAANSGNVSGIISLGYCHEKGIGTNVNRQKAFELYQKAANLGNSRGIYNLGVCYNNGIGTSIDNQKAFELYQKAANLGNLLGINNLGHFYLNGLGTNVNKQKAFELFQVAANLGDCIAQSNLGFMYENGEGIEKDINQAIYWYQKSADQGDQIAQEKYDELISEEY</sequence>
<keyword evidence="3" id="KW-1185">Reference proteome</keyword>
<reference evidence="2 3" key="1">
    <citation type="journal article" date="2013" name="Proc. Natl. Acad. Sci. U.S.A.">
        <title>Genome of an arbuscular mycorrhizal fungus provides insight into the oldest plant symbiosis.</title>
        <authorList>
            <person name="Tisserant E."/>
            <person name="Malbreil M."/>
            <person name="Kuo A."/>
            <person name="Kohler A."/>
            <person name="Symeonidi A."/>
            <person name="Balestrini R."/>
            <person name="Charron P."/>
            <person name="Duensing N."/>
            <person name="Frei Dit Frey N."/>
            <person name="Gianinazzi-Pearson V."/>
            <person name="Gilbert L.B."/>
            <person name="Handa Y."/>
            <person name="Herr J.R."/>
            <person name="Hijri M."/>
            <person name="Koul R."/>
            <person name="Kawaguchi M."/>
            <person name="Krajinski F."/>
            <person name="Lammers P.J."/>
            <person name="Masclaux F.G."/>
            <person name="Murat C."/>
            <person name="Morin E."/>
            <person name="Ndikumana S."/>
            <person name="Pagni M."/>
            <person name="Petitpierre D."/>
            <person name="Requena N."/>
            <person name="Rosikiewicz P."/>
            <person name="Riley R."/>
            <person name="Saito K."/>
            <person name="San Clemente H."/>
            <person name="Shapiro H."/>
            <person name="van Tuinen D."/>
            <person name="Becard G."/>
            <person name="Bonfante P."/>
            <person name="Paszkowski U."/>
            <person name="Shachar-Hill Y.Y."/>
            <person name="Tuskan G.A."/>
            <person name="Young P.W."/>
            <person name="Sanders I.R."/>
            <person name="Henrissat B."/>
            <person name="Rensing S.A."/>
            <person name="Grigoriev I.V."/>
            <person name="Corradi N."/>
            <person name="Roux C."/>
            <person name="Martin F."/>
        </authorList>
    </citation>
    <scope>NUCLEOTIDE SEQUENCE [LARGE SCALE GENOMIC DNA]</scope>
    <source>
        <strain evidence="2 3">DAOM 197198</strain>
    </source>
</reference>
<dbReference type="Gene3D" id="1.10.510.10">
    <property type="entry name" value="Transferase(Phosphotransferase) domain 1"/>
    <property type="match status" value="1"/>
</dbReference>
<dbReference type="Gene3D" id="1.25.40.10">
    <property type="entry name" value="Tetratricopeptide repeat domain"/>
    <property type="match status" value="2"/>
</dbReference>
<dbReference type="GO" id="GO:0005524">
    <property type="term" value="F:ATP binding"/>
    <property type="evidence" value="ECO:0007669"/>
    <property type="project" value="InterPro"/>
</dbReference>
<dbReference type="SUPFAM" id="SSF56112">
    <property type="entry name" value="Protein kinase-like (PK-like)"/>
    <property type="match status" value="1"/>
</dbReference>
<dbReference type="VEuPathDB" id="FungiDB:RhiirFUN_021653"/>
<protein>
    <submittedName>
        <fullName evidence="2">Kinase-like domain-containing protein</fullName>
    </submittedName>
</protein>
<feature type="domain" description="Protein kinase" evidence="1">
    <location>
        <begin position="33"/>
        <end position="296"/>
    </location>
</feature>
<evidence type="ECO:0000313" key="3">
    <source>
        <dbReference type="Proteomes" id="UP000018888"/>
    </source>
</evidence>
<dbReference type="SMART" id="SM00671">
    <property type="entry name" value="SEL1"/>
    <property type="match status" value="5"/>
</dbReference>
<dbReference type="GO" id="GO:0004672">
    <property type="term" value="F:protein kinase activity"/>
    <property type="evidence" value="ECO:0007669"/>
    <property type="project" value="InterPro"/>
</dbReference>
<dbReference type="InterPro" id="IPR052945">
    <property type="entry name" value="Mitotic_Regulator"/>
</dbReference>
<evidence type="ECO:0000259" key="1">
    <source>
        <dbReference type="PROSITE" id="PS50011"/>
    </source>
</evidence>
<dbReference type="Pfam" id="PF07714">
    <property type="entry name" value="PK_Tyr_Ser-Thr"/>
    <property type="match status" value="1"/>
</dbReference>
<dbReference type="InterPro" id="IPR006597">
    <property type="entry name" value="Sel1-like"/>
</dbReference>
<evidence type="ECO:0000313" key="2">
    <source>
        <dbReference type="EMBL" id="POG64537.1"/>
    </source>
</evidence>
<dbReference type="SUPFAM" id="SSF81901">
    <property type="entry name" value="HCP-like"/>
    <property type="match status" value="1"/>
</dbReference>
<dbReference type="InterPro" id="IPR011009">
    <property type="entry name" value="Kinase-like_dom_sf"/>
</dbReference>
<comment type="caution">
    <text evidence="2">The sequence shown here is derived from an EMBL/GenBank/DDBJ whole genome shotgun (WGS) entry which is preliminary data.</text>
</comment>
<dbReference type="AlphaFoldDB" id="A0A2P4PGQ5"/>
<proteinExistence type="predicted"/>
<dbReference type="Pfam" id="PF08238">
    <property type="entry name" value="Sel1"/>
    <property type="match status" value="5"/>
</dbReference>
<dbReference type="PRINTS" id="PR00109">
    <property type="entry name" value="TYRKINASE"/>
</dbReference>
<accession>A0A2P4PGQ5</accession>
<dbReference type="PROSITE" id="PS50011">
    <property type="entry name" value="PROTEIN_KINASE_DOM"/>
    <property type="match status" value="1"/>
</dbReference>
<name>A0A2P4PGQ5_RHIID</name>
<dbReference type="PANTHER" id="PTHR43628">
    <property type="entry name" value="ACTIVATOR OF C KINASE PROTEIN 1-RELATED"/>
    <property type="match status" value="1"/>
</dbReference>
<dbReference type="InterPro" id="IPR011990">
    <property type="entry name" value="TPR-like_helical_dom_sf"/>
</dbReference>
<organism evidence="2 3">
    <name type="scientific">Rhizophagus irregularis (strain DAOM 181602 / DAOM 197198 / MUCL 43194)</name>
    <name type="common">Arbuscular mycorrhizal fungus</name>
    <name type="synonym">Glomus intraradices</name>
    <dbReference type="NCBI Taxonomy" id="747089"/>
    <lineage>
        <taxon>Eukaryota</taxon>
        <taxon>Fungi</taxon>
        <taxon>Fungi incertae sedis</taxon>
        <taxon>Mucoromycota</taxon>
        <taxon>Glomeromycotina</taxon>
        <taxon>Glomeromycetes</taxon>
        <taxon>Glomerales</taxon>
        <taxon>Glomeraceae</taxon>
        <taxon>Rhizophagus</taxon>
    </lineage>
</organism>
<dbReference type="EMBL" id="AUPC02000238">
    <property type="protein sequence ID" value="POG64537.1"/>
    <property type="molecule type" value="Genomic_DNA"/>
</dbReference>
<dbReference type="PANTHER" id="PTHR43628:SF1">
    <property type="entry name" value="CHITIN SYNTHASE REGULATORY FACTOR 2-RELATED"/>
    <property type="match status" value="1"/>
</dbReference>
<dbReference type="InterPro" id="IPR001245">
    <property type="entry name" value="Ser-Thr/Tyr_kinase_cat_dom"/>
</dbReference>